<dbReference type="Pfam" id="PF08592">
    <property type="entry name" value="Anthrone_oxy"/>
    <property type="match status" value="1"/>
</dbReference>
<organism evidence="7 8">
    <name type="scientific">Friedmanniomyces endolithicus</name>
    <dbReference type="NCBI Taxonomy" id="329885"/>
    <lineage>
        <taxon>Eukaryota</taxon>
        <taxon>Fungi</taxon>
        <taxon>Dikarya</taxon>
        <taxon>Ascomycota</taxon>
        <taxon>Pezizomycotina</taxon>
        <taxon>Dothideomycetes</taxon>
        <taxon>Dothideomycetidae</taxon>
        <taxon>Mycosphaerellales</taxon>
        <taxon>Teratosphaeriaceae</taxon>
        <taxon>Friedmanniomyces</taxon>
    </lineage>
</organism>
<gene>
    <name evidence="7" type="ORF">B0A54_03986</name>
</gene>
<evidence type="ECO:0000256" key="3">
    <source>
        <dbReference type="ARBA" id="ARBA00022989"/>
    </source>
</evidence>
<comment type="caution">
    <text evidence="7">The sequence shown here is derived from an EMBL/GenBank/DDBJ whole genome shotgun (WGS) entry which is preliminary data.</text>
</comment>
<feature type="transmembrane region" description="Helical" evidence="6">
    <location>
        <begin position="119"/>
        <end position="140"/>
    </location>
</feature>
<dbReference type="Proteomes" id="UP000310066">
    <property type="component" value="Unassembled WGS sequence"/>
</dbReference>
<feature type="transmembrane region" description="Helical" evidence="6">
    <location>
        <begin position="38"/>
        <end position="64"/>
    </location>
</feature>
<dbReference type="STRING" id="329885.A0A4U0V9D9"/>
<dbReference type="EMBL" id="NAJP01000011">
    <property type="protein sequence ID" value="TKA45447.1"/>
    <property type="molecule type" value="Genomic_DNA"/>
</dbReference>
<keyword evidence="3 6" id="KW-1133">Transmembrane helix</keyword>
<comment type="similarity">
    <text evidence="5">Belongs to the anthrone oxygenase family.</text>
</comment>
<proteinExistence type="inferred from homology"/>
<name>A0A4U0V9D9_9PEZI</name>
<accession>A0A4U0V9D9</accession>
<keyword evidence="4 6" id="KW-0472">Membrane</keyword>
<dbReference type="GO" id="GO:0016020">
    <property type="term" value="C:membrane"/>
    <property type="evidence" value="ECO:0007669"/>
    <property type="project" value="UniProtKB-SubCell"/>
</dbReference>
<comment type="subcellular location">
    <subcellularLocation>
        <location evidence="1">Membrane</location>
        <topology evidence="1">Multi-pass membrane protein</topology>
    </subcellularLocation>
</comment>
<dbReference type="PANTHER" id="PTHR35042">
    <property type="entry name" value="ANTHRONE OXYGENASE ENCC"/>
    <property type="match status" value="1"/>
</dbReference>
<evidence type="ECO:0000256" key="4">
    <source>
        <dbReference type="ARBA" id="ARBA00023136"/>
    </source>
</evidence>
<dbReference type="PANTHER" id="PTHR35042:SF1">
    <property type="entry name" value="DUF1772-DOMAIN-CONTAINING PROTEIN"/>
    <property type="match status" value="1"/>
</dbReference>
<sequence>MPLFFQPFNKDYGILQVLDLIHPKDNNTIAAYMTAAQIAGVTSAACLSGLIASVSFIAIPAIALAPPEVAVRQWKKAYDKGKSSAPFFAITSAACFGYLAYATRHVVAKPNAIGLRSPMALYAVAAVAIPSIMPFTIAVMNPRANLRLMALAGEAEQKGKGKEVGVSEGEVRQLLRTWTGLNYVRAVAVGTGAVLGAVAAISM</sequence>
<feature type="transmembrane region" description="Helical" evidence="6">
    <location>
        <begin position="182"/>
        <end position="201"/>
    </location>
</feature>
<keyword evidence="2 6" id="KW-0812">Transmembrane</keyword>
<evidence type="ECO:0000313" key="8">
    <source>
        <dbReference type="Proteomes" id="UP000310066"/>
    </source>
</evidence>
<feature type="transmembrane region" description="Helical" evidence="6">
    <location>
        <begin position="85"/>
        <end position="107"/>
    </location>
</feature>
<reference evidence="7 8" key="1">
    <citation type="submission" date="2017-03" db="EMBL/GenBank/DDBJ databases">
        <title>Genomes of endolithic fungi from Antarctica.</title>
        <authorList>
            <person name="Coleine C."/>
            <person name="Masonjones S."/>
            <person name="Stajich J.E."/>
        </authorList>
    </citation>
    <scope>NUCLEOTIDE SEQUENCE [LARGE SCALE GENOMIC DNA]</scope>
    <source>
        <strain evidence="7 8">CCFEE 5311</strain>
    </source>
</reference>
<evidence type="ECO:0000256" key="2">
    <source>
        <dbReference type="ARBA" id="ARBA00022692"/>
    </source>
</evidence>
<protein>
    <recommendedName>
        <fullName evidence="9">DUF1772 domain-containing protein</fullName>
    </recommendedName>
</protein>
<evidence type="ECO:0000256" key="5">
    <source>
        <dbReference type="ARBA" id="ARBA00034313"/>
    </source>
</evidence>
<evidence type="ECO:0008006" key="9">
    <source>
        <dbReference type="Google" id="ProtNLM"/>
    </source>
</evidence>
<evidence type="ECO:0000256" key="6">
    <source>
        <dbReference type="SAM" id="Phobius"/>
    </source>
</evidence>
<dbReference type="InterPro" id="IPR013901">
    <property type="entry name" value="Anthrone_oxy"/>
</dbReference>
<evidence type="ECO:0000256" key="1">
    <source>
        <dbReference type="ARBA" id="ARBA00004141"/>
    </source>
</evidence>
<dbReference type="AlphaFoldDB" id="A0A4U0V9D9"/>
<dbReference type="OrthoDB" id="5954308at2759"/>
<evidence type="ECO:0000313" key="7">
    <source>
        <dbReference type="EMBL" id="TKA45447.1"/>
    </source>
</evidence>